<evidence type="ECO:0000313" key="1">
    <source>
        <dbReference type="EMBL" id="KAG2301026.1"/>
    </source>
</evidence>
<keyword evidence="2" id="KW-1185">Reference proteome</keyword>
<gene>
    <name evidence="1" type="ORF">Bca52824_029677</name>
</gene>
<name>A0A8X7V619_BRACI</name>
<dbReference type="Proteomes" id="UP000886595">
    <property type="component" value="Unassembled WGS sequence"/>
</dbReference>
<evidence type="ECO:0000313" key="2">
    <source>
        <dbReference type="Proteomes" id="UP000886595"/>
    </source>
</evidence>
<comment type="caution">
    <text evidence="1">The sequence shown here is derived from an EMBL/GenBank/DDBJ whole genome shotgun (WGS) entry which is preliminary data.</text>
</comment>
<dbReference type="EMBL" id="JAAMPC010000007">
    <property type="protein sequence ID" value="KAG2301026.1"/>
    <property type="molecule type" value="Genomic_DNA"/>
</dbReference>
<accession>A0A8X7V619</accession>
<reference evidence="1 2" key="1">
    <citation type="submission" date="2020-02" db="EMBL/GenBank/DDBJ databases">
        <authorList>
            <person name="Ma Q."/>
            <person name="Huang Y."/>
            <person name="Song X."/>
            <person name="Pei D."/>
        </authorList>
    </citation>
    <scope>NUCLEOTIDE SEQUENCE [LARGE SCALE GENOMIC DNA]</scope>
    <source>
        <strain evidence="1">Sxm20200214</strain>
        <tissue evidence="1">Leaf</tissue>
    </source>
</reference>
<dbReference type="AlphaFoldDB" id="A0A8X7V619"/>
<proteinExistence type="predicted"/>
<sequence length="63" mass="7080">MPTPHNLMIVTGDSDFKSTFSELAAGGHTTLLAHQTKSASRNLPERVQVNKWDWCMTLDKTTY</sequence>
<evidence type="ECO:0008006" key="3">
    <source>
        <dbReference type="Google" id="ProtNLM"/>
    </source>
</evidence>
<dbReference type="OrthoDB" id="1133885at2759"/>
<organism evidence="1 2">
    <name type="scientific">Brassica carinata</name>
    <name type="common">Ethiopian mustard</name>
    <name type="synonym">Abyssinian cabbage</name>
    <dbReference type="NCBI Taxonomy" id="52824"/>
    <lineage>
        <taxon>Eukaryota</taxon>
        <taxon>Viridiplantae</taxon>
        <taxon>Streptophyta</taxon>
        <taxon>Embryophyta</taxon>
        <taxon>Tracheophyta</taxon>
        <taxon>Spermatophyta</taxon>
        <taxon>Magnoliopsida</taxon>
        <taxon>eudicotyledons</taxon>
        <taxon>Gunneridae</taxon>
        <taxon>Pentapetalae</taxon>
        <taxon>rosids</taxon>
        <taxon>malvids</taxon>
        <taxon>Brassicales</taxon>
        <taxon>Brassicaceae</taxon>
        <taxon>Brassiceae</taxon>
        <taxon>Brassica</taxon>
    </lineage>
</organism>
<protein>
    <recommendedName>
        <fullName evidence="3">NYN domain-containing protein</fullName>
    </recommendedName>
</protein>